<dbReference type="InterPro" id="IPR036163">
    <property type="entry name" value="HMA_dom_sf"/>
</dbReference>
<name>A0A8T7M447_9CHLR</name>
<evidence type="ECO:0000313" key="6">
    <source>
        <dbReference type="Proteomes" id="UP000521676"/>
    </source>
</evidence>
<accession>A0A8T7M447</accession>
<dbReference type="CDD" id="cd00371">
    <property type="entry name" value="HMA"/>
    <property type="match status" value="1"/>
</dbReference>
<keyword evidence="7" id="KW-1185">Reference proteome</keyword>
<geneLocation type="plasmid" evidence="5 7">
    <name>unnamed1</name>
</geneLocation>
<organism evidence="4 6">
    <name type="scientific">Candidatus Chlorohelix allophototropha</name>
    <dbReference type="NCBI Taxonomy" id="3003348"/>
    <lineage>
        <taxon>Bacteria</taxon>
        <taxon>Bacillati</taxon>
        <taxon>Chloroflexota</taxon>
        <taxon>Chloroflexia</taxon>
        <taxon>Candidatus Chloroheliales</taxon>
        <taxon>Candidatus Chloroheliaceae</taxon>
        <taxon>Candidatus Chlorohelix</taxon>
    </lineage>
</organism>
<dbReference type="SUPFAM" id="SSF55008">
    <property type="entry name" value="HMA, heavy metal-associated domain"/>
    <property type="match status" value="1"/>
</dbReference>
<reference evidence="5" key="2">
    <citation type="journal article" date="2024" name="Nature">
        <title>Anoxygenic phototroph of the Chloroflexota uses a type I reaction centre.</title>
        <authorList>
            <person name="Tsuji J.M."/>
            <person name="Shaw N.A."/>
            <person name="Nagashima S."/>
            <person name="Venkiteswaran J.J."/>
            <person name="Schiff S.L."/>
            <person name="Watanabe T."/>
            <person name="Fukui M."/>
            <person name="Hanada S."/>
            <person name="Tank M."/>
            <person name="Neufeld J.D."/>
        </authorList>
    </citation>
    <scope>NUCLEOTIDE SEQUENCE</scope>
    <source>
        <strain evidence="5">L227-S17</strain>
        <plasmid evidence="5 7">unnamed1</plasmid>
    </source>
</reference>
<dbReference type="EMBL" id="CP128401">
    <property type="protein sequence ID" value="WJW70155.1"/>
    <property type="molecule type" value="Genomic_DNA"/>
</dbReference>
<dbReference type="FunFam" id="3.30.70.100:FF:000005">
    <property type="entry name" value="Copper-exporting P-type ATPase A"/>
    <property type="match status" value="1"/>
</dbReference>
<keyword evidence="2" id="KW-0479">Metal-binding</keyword>
<evidence type="ECO:0000256" key="1">
    <source>
        <dbReference type="ARBA" id="ARBA00015313"/>
    </source>
</evidence>
<dbReference type="EMBL" id="JACATZ010000001">
    <property type="protein sequence ID" value="NWJ46860.1"/>
    <property type="molecule type" value="Genomic_DNA"/>
</dbReference>
<evidence type="ECO:0000259" key="3">
    <source>
        <dbReference type="PROSITE" id="PS50846"/>
    </source>
</evidence>
<proteinExistence type="predicted"/>
<dbReference type="AlphaFoldDB" id="A0A8T7M447"/>
<keyword evidence="5" id="KW-0614">Plasmid</keyword>
<feature type="domain" description="HMA" evidence="3">
    <location>
        <begin position="2"/>
        <end position="68"/>
    </location>
</feature>
<dbReference type="Gene3D" id="3.30.70.100">
    <property type="match status" value="1"/>
</dbReference>
<dbReference type="Proteomes" id="UP001431572">
    <property type="component" value="Plasmid unnamed1"/>
</dbReference>
<dbReference type="Proteomes" id="UP000521676">
    <property type="component" value="Unassembled WGS sequence"/>
</dbReference>
<gene>
    <name evidence="4" type="ORF">HXX08_13415</name>
    <name evidence="5" type="ORF">OZ401_004662</name>
</gene>
<dbReference type="PANTHER" id="PTHR46594:SF4">
    <property type="entry name" value="P-TYPE CATION-TRANSPORTING ATPASE"/>
    <property type="match status" value="1"/>
</dbReference>
<evidence type="ECO:0000256" key="2">
    <source>
        <dbReference type="ARBA" id="ARBA00022723"/>
    </source>
</evidence>
<dbReference type="PROSITE" id="PS50846">
    <property type="entry name" value="HMA_2"/>
    <property type="match status" value="1"/>
</dbReference>
<evidence type="ECO:0000313" key="5">
    <source>
        <dbReference type="EMBL" id="WJW70155.1"/>
    </source>
</evidence>
<dbReference type="GO" id="GO:0046872">
    <property type="term" value="F:metal ion binding"/>
    <property type="evidence" value="ECO:0007669"/>
    <property type="project" value="UniProtKB-KW"/>
</dbReference>
<reference evidence="4 6" key="1">
    <citation type="submission" date="2020-06" db="EMBL/GenBank/DDBJ databases">
        <title>Anoxygenic phototrophic Chloroflexota member uses a Type I reaction center.</title>
        <authorList>
            <person name="Tsuji J.M."/>
            <person name="Shaw N.A."/>
            <person name="Nagashima S."/>
            <person name="Venkiteswaran J."/>
            <person name="Schiff S.L."/>
            <person name="Hanada S."/>
            <person name="Tank M."/>
            <person name="Neufeld J.D."/>
        </authorList>
    </citation>
    <scope>NUCLEOTIDE SEQUENCE [LARGE SCALE GENOMIC DNA]</scope>
    <source>
        <strain evidence="4">L227-S17</strain>
    </source>
</reference>
<dbReference type="InterPro" id="IPR006121">
    <property type="entry name" value="HMA_dom"/>
</dbReference>
<evidence type="ECO:0000313" key="7">
    <source>
        <dbReference type="Proteomes" id="UP001431572"/>
    </source>
</evidence>
<dbReference type="PANTHER" id="PTHR46594">
    <property type="entry name" value="P-TYPE CATION-TRANSPORTING ATPASE"/>
    <property type="match status" value="1"/>
</dbReference>
<sequence length="73" mass="8148">MAKKLFQIEGMHCASCALLIDEELEELSGIRRARTSYARQQAEVEYDEQQVNEQKIIATISGVGYKVSAVKTA</sequence>
<dbReference type="Pfam" id="PF00403">
    <property type="entry name" value="HMA"/>
    <property type="match status" value="1"/>
</dbReference>
<evidence type="ECO:0000313" key="4">
    <source>
        <dbReference type="EMBL" id="NWJ46860.1"/>
    </source>
</evidence>
<protein>
    <recommendedName>
        <fullName evidence="1">Copper chaperone CopZ</fullName>
    </recommendedName>
</protein>
<dbReference type="RefSeq" id="WP_341472034.1">
    <property type="nucleotide sequence ID" value="NZ_CP128401.1"/>
</dbReference>